<comment type="caution">
    <text evidence="2">The sequence shown here is derived from an EMBL/GenBank/DDBJ whole genome shotgun (WGS) entry which is preliminary data.</text>
</comment>
<name>A0ABN8J875_9NEOP</name>
<dbReference type="Proteomes" id="UP000837857">
    <property type="component" value="Unassembled WGS sequence"/>
</dbReference>
<organism evidence="2 3">
    <name type="scientific">Iphiclides podalirius</name>
    <name type="common">scarce swallowtail</name>
    <dbReference type="NCBI Taxonomy" id="110791"/>
    <lineage>
        <taxon>Eukaryota</taxon>
        <taxon>Metazoa</taxon>
        <taxon>Ecdysozoa</taxon>
        <taxon>Arthropoda</taxon>
        <taxon>Hexapoda</taxon>
        <taxon>Insecta</taxon>
        <taxon>Pterygota</taxon>
        <taxon>Neoptera</taxon>
        <taxon>Endopterygota</taxon>
        <taxon>Lepidoptera</taxon>
        <taxon>Glossata</taxon>
        <taxon>Ditrysia</taxon>
        <taxon>Papilionoidea</taxon>
        <taxon>Papilionidae</taxon>
        <taxon>Papilioninae</taxon>
        <taxon>Iphiclides</taxon>
    </lineage>
</organism>
<evidence type="ECO:0000313" key="2">
    <source>
        <dbReference type="EMBL" id="CAH2079652.1"/>
    </source>
</evidence>
<evidence type="ECO:0000313" key="3">
    <source>
        <dbReference type="Proteomes" id="UP000837857"/>
    </source>
</evidence>
<protein>
    <submittedName>
        <fullName evidence="2">Uncharacterized protein</fullName>
    </submittedName>
</protein>
<dbReference type="EMBL" id="CAKOGK010000090">
    <property type="protein sequence ID" value="CAH2079652.1"/>
    <property type="molecule type" value="Genomic_DNA"/>
</dbReference>
<proteinExistence type="predicted"/>
<reference evidence="2" key="1">
    <citation type="submission" date="2022-03" db="EMBL/GenBank/DDBJ databases">
        <authorList>
            <person name="Martin H S."/>
        </authorList>
    </citation>
    <scope>NUCLEOTIDE SEQUENCE [LARGE SCALE GENOMIC DNA]</scope>
</reference>
<feature type="non-terminal residue" evidence="2">
    <location>
        <position position="126"/>
    </location>
</feature>
<feature type="region of interest" description="Disordered" evidence="1">
    <location>
        <begin position="106"/>
        <end position="126"/>
    </location>
</feature>
<accession>A0ABN8J875</accession>
<feature type="region of interest" description="Disordered" evidence="1">
    <location>
        <begin position="1"/>
        <end position="33"/>
    </location>
</feature>
<gene>
    <name evidence="2" type="ORF">IPOD504_LOCUS17726</name>
</gene>
<sequence length="126" mass="13151">MLGCGNEHTRLGLGSSPVHRTPTTHAGVPDRGHAVEPAISCGSLSAPRWGCPRDCSLATATNRATNLGKSPPPVFVQSSGATCRLQVGVEPRLSGRFLDIQGPIARSGDRDWDSRTVAGSRPAIPT</sequence>
<keyword evidence="3" id="KW-1185">Reference proteome</keyword>
<evidence type="ECO:0000256" key="1">
    <source>
        <dbReference type="SAM" id="MobiDB-lite"/>
    </source>
</evidence>